<gene>
    <name evidence="4" type="ORF">GCM10008013_41760</name>
</gene>
<reference evidence="5" key="1">
    <citation type="journal article" date="2019" name="Int. J. Syst. Evol. Microbiol.">
        <title>The Global Catalogue of Microorganisms (GCM) 10K type strain sequencing project: providing services to taxonomists for standard genome sequencing and annotation.</title>
        <authorList>
            <consortium name="The Broad Institute Genomics Platform"/>
            <consortium name="The Broad Institute Genome Sequencing Center for Infectious Disease"/>
            <person name="Wu L."/>
            <person name="Ma J."/>
        </authorList>
    </citation>
    <scope>NUCLEOTIDE SEQUENCE [LARGE SCALE GENOMIC DNA]</scope>
    <source>
        <strain evidence="5">CGMCC 1.12769</strain>
    </source>
</reference>
<evidence type="ECO:0008006" key="6">
    <source>
        <dbReference type="Google" id="ProtNLM"/>
    </source>
</evidence>
<dbReference type="InterPro" id="IPR040680">
    <property type="entry name" value="DUF5643"/>
</dbReference>
<feature type="domain" description="DUF5643" evidence="3">
    <location>
        <begin position="238"/>
        <end position="351"/>
    </location>
</feature>
<proteinExistence type="predicted"/>
<keyword evidence="1" id="KW-0812">Transmembrane</keyword>
<dbReference type="Gene3D" id="2.60.40.1630">
    <property type="entry name" value="bacillus anthracis domain"/>
    <property type="match status" value="1"/>
</dbReference>
<evidence type="ECO:0000259" key="2">
    <source>
        <dbReference type="Pfam" id="PF13786"/>
    </source>
</evidence>
<dbReference type="RefSeq" id="WP_188541824.1">
    <property type="nucleotide sequence ID" value="NZ_BMFT01000004.1"/>
</dbReference>
<dbReference type="Pfam" id="PF13786">
    <property type="entry name" value="DUF4179"/>
    <property type="match status" value="1"/>
</dbReference>
<dbReference type="InterPro" id="IPR025436">
    <property type="entry name" value="DUF4179"/>
</dbReference>
<feature type="domain" description="DUF4179" evidence="2">
    <location>
        <begin position="67"/>
        <end position="141"/>
    </location>
</feature>
<feature type="transmembrane region" description="Helical" evidence="1">
    <location>
        <begin position="52"/>
        <end position="72"/>
    </location>
</feature>
<dbReference type="EMBL" id="BMFT01000004">
    <property type="protein sequence ID" value="GGH35453.1"/>
    <property type="molecule type" value="Genomic_DNA"/>
</dbReference>
<dbReference type="Pfam" id="PF18705">
    <property type="entry name" value="DUF5643"/>
    <property type="match status" value="1"/>
</dbReference>
<evidence type="ECO:0000256" key="1">
    <source>
        <dbReference type="SAM" id="Phobius"/>
    </source>
</evidence>
<accession>A0ABQ1YT22</accession>
<evidence type="ECO:0000259" key="3">
    <source>
        <dbReference type="Pfam" id="PF18705"/>
    </source>
</evidence>
<evidence type="ECO:0000313" key="5">
    <source>
        <dbReference type="Proteomes" id="UP000659344"/>
    </source>
</evidence>
<keyword evidence="1" id="KW-1133">Transmembrane helix</keyword>
<sequence>MAEREELDLVQLFEHSRIAEQQVDEHKLDLALQKGMERGRMKRKSTLLKRRWGIPAGVLAYCLLLIAVWQFWSPITHKDTVLGSQIDIPDYVADMLTLEMKEAVKHGLYQPMNQMVTHGGYKVTIDGVLADNNTMVVFYTSEYLPGNVPIRTKNPNFVDKEGKSLEAGIYLYDPQENPPGSPTNTEHGHYVLEFYDGHTPEQFTFSGKWGIGEQSDDKRVQFDIPVKLDPNIYTSLEKNFEVNQKASISGHEITITEATIRPLSTTIRIQYNHLSNKKIQSYLTPQLYIRGQSGNQTLDSKGASFSTINGEDLITSMYFPSLYYTKWDDLSFLVSGIEESIGKDLKLVIDTETKKLISAPDAMVELLNVIPGKDSTDLQLKVYREEPNEHTTLNLNYEFTDADGTTHSFKGGRSSTFSSNDNFEKATYQLEPGSYPQPLTFDISTYPGKIIKENVRVKLK</sequence>
<comment type="caution">
    <text evidence="4">The sequence shown here is derived from an EMBL/GenBank/DDBJ whole genome shotgun (WGS) entry which is preliminary data.</text>
</comment>
<dbReference type="Proteomes" id="UP000659344">
    <property type="component" value="Unassembled WGS sequence"/>
</dbReference>
<protein>
    <recommendedName>
        <fullName evidence="6">DUF4179 domain-containing protein</fullName>
    </recommendedName>
</protein>
<keyword evidence="1" id="KW-0472">Membrane</keyword>
<organism evidence="4 5">
    <name type="scientific">Paenibacillus segetis</name>
    <dbReference type="NCBI Taxonomy" id="1325360"/>
    <lineage>
        <taxon>Bacteria</taxon>
        <taxon>Bacillati</taxon>
        <taxon>Bacillota</taxon>
        <taxon>Bacilli</taxon>
        <taxon>Bacillales</taxon>
        <taxon>Paenibacillaceae</taxon>
        <taxon>Paenibacillus</taxon>
    </lineage>
</organism>
<name>A0ABQ1YT22_9BACL</name>
<evidence type="ECO:0000313" key="4">
    <source>
        <dbReference type="EMBL" id="GGH35453.1"/>
    </source>
</evidence>
<keyword evidence="5" id="KW-1185">Reference proteome</keyword>